<dbReference type="GO" id="GO:0006508">
    <property type="term" value="P:proteolysis"/>
    <property type="evidence" value="ECO:0007669"/>
    <property type="project" value="InterPro"/>
</dbReference>
<dbReference type="Pfam" id="PF00326">
    <property type="entry name" value="Peptidase_S9"/>
    <property type="match status" value="1"/>
</dbReference>
<organism evidence="3 4">
    <name type="scientific">Salinibacillus kushneri</name>
    <dbReference type="NCBI Taxonomy" id="237682"/>
    <lineage>
        <taxon>Bacteria</taxon>
        <taxon>Bacillati</taxon>
        <taxon>Bacillota</taxon>
        <taxon>Bacilli</taxon>
        <taxon>Bacillales</taxon>
        <taxon>Bacillaceae</taxon>
        <taxon>Salinibacillus</taxon>
    </lineage>
</organism>
<proteinExistence type="predicted"/>
<dbReference type="SUPFAM" id="SSF53474">
    <property type="entry name" value="alpha/beta-Hydrolases"/>
    <property type="match status" value="1"/>
</dbReference>
<keyword evidence="4" id="KW-1185">Reference proteome</keyword>
<accession>A0A1I0J1C4</accession>
<dbReference type="PANTHER" id="PTHR22946:SF9">
    <property type="entry name" value="POLYKETIDE TRANSFERASE AF380"/>
    <property type="match status" value="1"/>
</dbReference>
<dbReference type="AlphaFoldDB" id="A0A1I0J1C4"/>
<dbReference type="InterPro" id="IPR001375">
    <property type="entry name" value="Peptidase_S9_cat"/>
</dbReference>
<dbReference type="Gene3D" id="3.40.50.1820">
    <property type="entry name" value="alpha/beta hydrolase"/>
    <property type="match status" value="1"/>
</dbReference>
<dbReference type="RefSeq" id="WP_093137439.1">
    <property type="nucleotide sequence ID" value="NZ_FOHJ01000015.1"/>
</dbReference>
<reference evidence="4" key="1">
    <citation type="submission" date="2016-10" db="EMBL/GenBank/DDBJ databases">
        <authorList>
            <person name="Varghese N."/>
            <person name="Submissions S."/>
        </authorList>
    </citation>
    <scope>NUCLEOTIDE SEQUENCE [LARGE SCALE GENOMIC DNA]</scope>
    <source>
        <strain evidence="4">CGMCC 1.3566</strain>
    </source>
</reference>
<gene>
    <name evidence="3" type="ORF">SAMN05421676_11545</name>
</gene>
<keyword evidence="1" id="KW-0378">Hydrolase</keyword>
<name>A0A1I0J1C4_9BACI</name>
<evidence type="ECO:0000256" key="1">
    <source>
        <dbReference type="ARBA" id="ARBA00022801"/>
    </source>
</evidence>
<sequence length="254" mass="29284">MVIIQEEKIEDIPVLHVVDDVAQSSPLPVVTYIHGFTSAKENNLPFAYLMAKKGYRVLLPDCTEHGERSAHKSELEMELEFWNIVKQNLEDLQVLKENLDQRELLLDQRFGVAGTSMGGITTSSALTQYPWIKAAVVLMGSPKTMEMAEFTIHQVQKTGIKLPFSNEELHNQIQSLEPIDLSKHIDQLNDRPLLFWHGDQDPTVPFRHTEAFYHEALPNYQNREKLHFIPEKNRGHKVSRKAILATVEWFEKYL</sequence>
<dbReference type="STRING" id="237682.SAMN05421676_11545"/>
<dbReference type="OrthoDB" id="31158at2"/>
<dbReference type="GO" id="GO:0052689">
    <property type="term" value="F:carboxylic ester hydrolase activity"/>
    <property type="evidence" value="ECO:0007669"/>
    <property type="project" value="UniProtKB-ARBA"/>
</dbReference>
<evidence type="ECO:0000313" key="4">
    <source>
        <dbReference type="Proteomes" id="UP000199095"/>
    </source>
</evidence>
<dbReference type="Proteomes" id="UP000199095">
    <property type="component" value="Unassembled WGS sequence"/>
</dbReference>
<dbReference type="EMBL" id="FOHJ01000015">
    <property type="protein sequence ID" value="SEU03440.1"/>
    <property type="molecule type" value="Genomic_DNA"/>
</dbReference>
<dbReference type="InterPro" id="IPR050261">
    <property type="entry name" value="FrsA_esterase"/>
</dbReference>
<evidence type="ECO:0000259" key="2">
    <source>
        <dbReference type="Pfam" id="PF00326"/>
    </source>
</evidence>
<dbReference type="GO" id="GO:0008236">
    <property type="term" value="F:serine-type peptidase activity"/>
    <property type="evidence" value="ECO:0007669"/>
    <property type="project" value="InterPro"/>
</dbReference>
<protein>
    <recommendedName>
        <fullName evidence="2">Peptidase S9 prolyl oligopeptidase catalytic domain-containing protein</fullName>
    </recommendedName>
</protein>
<feature type="domain" description="Peptidase S9 prolyl oligopeptidase catalytic" evidence="2">
    <location>
        <begin position="86"/>
        <end position="253"/>
    </location>
</feature>
<evidence type="ECO:0000313" key="3">
    <source>
        <dbReference type="EMBL" id="SEU03440.1"/>
    </source>
</evidence>
<dbReference type="PANTHER" id="PTHR22946">
    <property type="entry name" value="DIENELACTONE HYDROLASE DOMAIN-CONTAINING PROTEIN-RELATED"/>
    <property type="match status" value="1"/>
</dbReference>
<dbReference type="InterPro" id="IPR029058">
    <property type="entry name" value="AB_hydrolase_fold"/>
</dbReference>